<evidence type="ECO:0000256" key="4">
    <source>
        <dbReference type="ARBA" id="ARBA00022801"/>
    </source>
</evidence>
<keyword evidence="6 9" id="KW-0472">Membrane</keyword>
<dbReference type="FunFam" id="3.40.50.300:FF:000053">
    <property type="entry name" value="Signal recognition particle receptor FtsY"/>
    <property type="match status" value="1"/>
</dbReference>
<dbReference type="HAMAP" id="MF_00920">
    <property type="entry name" value="FtsY"/>
    <property type="match status" value="1"/>
</dbReference>
<dbReference type="Proteomes" id="UP000422108">
    <property type="component" value="Chromosome"/>
</dbReference>
<comment type="subcellular location">
    <subcellularLocation>
        <location evidence="9">Cell membrane</location>
        <topology evidence="9">Peripheral membrane protein</topology>
        <orientation evidence="9">Cytoplasmic side</orientation>
    </subcellularLocation>
    <subcellularLocation>
        <location evidence="9">Cytoplasm</location>
    </subcellularLocation>
</comment>
<keyword evidence="2 9" id="KW-0963">Cytoplasm</keyword>
<dbReference type="GO" id="GO:0003924">
    <property type="term" value="F:GTPase activity"/>
    <property type="evidence" value="ECO:0007669"/>
    <property type="project" value="UniProtKB-UniRule"/>
</dbReference>
<feature type="binding site" evidence="9">
    <location>
        <begin position="337"/>
        <end position="340"/>
    </location>
    <ligand>
        <name>GTP</name>
        <dbReference type="ChEBI" id="CHEBI:37565"/>
    </ligand>
</feature>
<comment type="similarity">
    <text evidence="9">Belongs to the GTP-binding SRP family. FtsY subfamily.</text>
</comment>
<dbReference type="GO" id="GO:0006614">
    <property type="term" value="P:SRP-dependent cotranslational protein targeting to membrane"/>
    <property type="evidence" value="ECO:0007669"/>
    <property type="project" value="InterPro"/>
</dbReference>
<accession>A0A5K8A9T9</accession>
<dbReference type="SMART" id="SM00382">
    <property type="entry name" value="AAA"/>
    <property type="match status" value="1"/>
</dbReference>
<reference evidence="12 13" key="1">
    <citation type="submission" date="2019-11" db="EMBL/GenBank/DDBJ databases">
        <title>Comparative genomics of hydrocarbon-degrading Desulfosarcina strains.</title>
        <authorList>
            <person name="Watanabe M."/>
            <person name="Kojima H."/>
            <person name="Fukui M."/>
        </authorList>
    </citation>
    <scope>NUCLEOTIDE SEQUENCE [LARGE SCALE GENOMIC DNA]</scope>
    <source>
        <strain evidence="13">oXyS1</strain>
    </source>
</reference>
<dbReference type="InterPro" id="IPR042101">
    <property type="entry name" value="SRP54_N_sf"/>
</dbReference>
<feature type="region of interest" description="Disordered" evidence="10">
    <location>
        <begin position="1"/>
        <end position="62"/>
    </location>
</feature>
<dbReference type="Gene3D" id="3.40.50.300">
    <property type="entry name" value="P-loop containing nucleotide triphosphate hydrolases"/>
    <property type="match status" value="1"/>
</dbReference>
<proteinExistence type="inferred from homology"/>
<dbReference type="Pfam" id="PF02881">
    <property type="entry name" value="SRP54_N"/>
    <property type="match status" value="1"/>
</dbReference>
<dbReference type="InterPro" id="IPR000897">
    <property type="entry name" value="SRP54_GTPase_dom"/>
</dbReference>
<evidence type="ECO:0000256" key="6">
    <source>
        <dbReference type="ARBA" id="ARBA00023136"/>
    </source>
</evidence>
<evidence type="ECO:0000256" key="9">
    <source>
        <dbReference type="HAMAP-Rule" id="MF_00920"/>
    </source>
</evidence>
<evidence type="ECO:0000256" key="1">
    <source>
        <dbReference type="ARBA" id="ARBA00022475"/>
    </source>
</evidence>
<evidence type="ECO:0000256" key="8">
    <source>
        <dbReference type="ARBA" id="ARBA00048027"/>
    </source>
</evidence>
<evidence type="ECO:0000256" key="2">
    <source>
        <dbReference type="ARBA" id="ARBA00022490"/>
    </source>
</evidence>
<evidence type="ECO:0000259" key="11">
    <source>
        <dbReference type="PROSITE" id="PS00300"/>
    </source>
</evidence>
<feature type="binding site" evidence="9">
    <location>
        <begin position="191"/>
        <end position="198"/>
    </location>
    <ligand>
        <name>GTP</name>
        <dbReference type="ChEBI" id="CHEBI:37565"/>
    </ligand>
</feature>
<dbReference type="EC" id="3.6.5.4" evidence="9"/>
<evidence type="ECO:0000256" key="7">
    <source>
        <dbReference type="ARBA" id="ARBA00023170"/>
    </source>
</evidence>
<keyword evidence="13" id="KW-1185">Reference proteome</keyword>
<evidence type="ECO:0000313" key="13">
    <source>
        <dbReference type="Proteomes" id="UP000422108"/>
    </source>
</evidence>
<dbReference type="SUPFAM" id="SSF52540">
    <property type="entry name" value="P-loop containing nucleoside triphosphate hydrolases"/>
    <property type="match status" value="1"/>
</dbReference>
<dbReference type="PANTHER" id="PTHR43134:SF1">
    <property type="entry name" value="SIGNAL RECOGNITION PARTICLE RECEPTOR SUBUNIT ALPHA"/>
    <property type="match status" value="1"/>
</dbReference>
<dbReference type="Pfam" id="PF00448">
    <property type="entry name" value="SRP54"/>
    <property type="match status" value="1"/>
</dbReference>
<dbReference type="InterPro" id="IPR003593">
    <property type="entry name" value="AAA+_ATPase"/>
</dbReference>
<comment type="function">
    <text evidence="9">Involved in targeting and insertion of nascent membrane proteins into the cytoplasmic membrane. Acts as a receptor for the complex formed by the signal recognition particle (SRP) and the ribosome-nascent chain (RNC).</text>
</comment>
<organism evidence="12 13">
    <name type="scientific">Desulfosarcina ovata subsp. ovata</name>
    <dbReference type="NCBI Taxonomy" id="2752305"/>
    <lineage>
        <taxon>Bacteria</taxon>
        <taxon>Pseudomonadati</taxon>
        <taxon>Thermodesulfobacteriota</taxon>
        <taxon>Desulfobacteria</taxon>
        <taxon>Desulfobacterales</taxon>
        <taxon>Desulfosarcinaceae</taxon>
        <taxon>Desulfosarcina</taxon>
    </lineage>
</organism>
<dbReference type="GO" id="GO:0005047">
    <property type="term" value="F:signal recognition particle binding"/>
    <property type="evidence" value="ECO:0007669"/>
    <property type="project" value="TreeGrafter"/>
</dbReference>
<dbReference type="InterPro" id="IPR036225">
    <property type="entry name" value="SRP/SRP_N"/>
</dbReference>
<feature type="compositionally biased region" description="Low complexity" evidence="10">
    <location>
        <begin position="18"/>
        <end position="36"/>
    </location>
</feature>
<dbReference type="SUPFAM" id="SSF47364">
    <property type="entry name" value="Domain of the SRP/SRP receptor G-proteins"/>
    <property type="match status" value="1"/>
</dbReference>
<gene>
    <name evidence="9 12" type="primary">ftsY</name>
    <name evidence="12" type="ORF">DSCOOX_19800</name>
</gene>
<dbReference type="GO" id="GO:0005737">
    <property type="term" value="C:cytoplasm"/>
    <property type="evidence" value="ECO:0007669"/>
    <property type="project" value="UniProtKB-SubCell"/>
</dbReference>
<dbReference type="SMART" id="SM00963">
    <property type="entry name" value="SRP54_N"/>
    <property type="match status" value="1"/>
</dbReference>
<dbReference type="SMART" id="SM00962">
    <property type="entry name" value="SRP54"/>
    <property type="match status" value="1"/>
</dbReference>
<dbReference type="InterPro" id="IPR027417">
    <property type="entry name" value="P-loop_NTPase"/>
</dbReference>
<dbReference type="RefSeq" id="WP_155310070.1">
    <property type="nucleotide sequence ID" value="NZ_AP021879.1"/>
</dbReference>
<protein>
    <recommendedName>
        <fullName evidence="9">Signal recognition particle receptor FtsY</fullName>
        <shortName evidence="9">SRP receptor</shortName>
        <ecNumber evidence="9">3.6.5.4</ecNumber>
    </recommendedName>
</protein>
<keyword evidence="7 9" id="KW-0675">Receptor</keyword>
<dbReference type="GO" id="GO:0005886">
    <property type="term" value="C:plasma membrane"/>
    <property type="evidence" value="ECO:0007669"/>
    <property type="project" value="UniProtKB-SubCell"/>
</dbReference>
<comment type="subunit">
    <text evidence="9">Part of the signal recognition particle protein translocation system, which is composed of SRP and FtsY.</text>
</comment>
<keyword evidence="1 9" id="KW-1003">Cell membrane</keyword>
<dbReference type="PROSITE" id="PS00300">
    <property type="entry name" value="SRP54"/>
    <property type="match status" value="1"/>
</dbReference>
<dbReference type="GO" id="GO:0005525">
    <property type="term" value="F:GTP binding"/>
    <property type="evidence" value="ECO:0007669"/>
    <property type="project" value="UniProtKB-UniRule"/>
</dbReference>
<keyword evidence="5 9" id="KW-0342">GTP-binding</keyword>
<sequence>MALNWFKKKKDKTDDSEAPAAPETPSATASTGSEAGNSPAADSESPQPAPPAGEADNDTVDQAVPVDDAASIPDQAAPDSGKSGTGLFARLKSGLSKTRQILTTDIDELFLGKKLVDDEMLEDLEERLITSDMGVQTTLAIMEKISARRSRIAGAAALKTALKEEILAYFEALPEPVPEAAARPHVVMVVGVNGVGKTTTIGKLAAHEARKGKKVLIAAADTFRAAAIEQIAIWAERAGADIVRHKDNADPAAVAYDGIDAAISRGTDIVFVDTAGRLHTKVNLMEEIKKIQRTVAKRLPGGPHEVLLVLDATTGQNALSQAKMFNEALGVTGLALTKLDGTARGGIVVSICSSLNIPLKYIGVGESVDDLQEFDAQQFVEALF</sequence>
<dbReference type="NCBIfam" id="TIGR00064">
    <property type="entry name" value="ftsY"/>
    <property type="match status" value="1"/>
</dbReference>
<dbReference type="Gene3D" id="1.20.120.140">
    <property type="entry name" value="Signal recognition particle SRP54, nucleotide-binding domain"/>
    <property type="match status" value="1"/>
</dbReference>
<evidence type="ECO:0000256" key="10">
    <source>
        <dbReference type="SAM" id="MobiDB-lite"/>
    </source>
</evidence>
<feature type="domain" description="SRP54-type proteins GTP-binding" evidence="11">
    <location>
        <begin position="358"/>
        <end position="371"/>
    </location>
</feature>
<dbReference type="InterPro" id="IPR013822">
    <property type="entry name" value="Signal_recog_particl_SRP54_hlx"/>
</dbReference>
<evidence type="ECO:0000313" key="12">
    <source>
        <dbReference type="EMBL" id="BBO88800.1"/>
    </source>
</evidence>
<keyword evidence="4 9" id="KW-0378">Hydrolase</keyword>
<comment type="catalytic activity">
    <reaction evidence="8 9">
        <text>GTP + H2O = GDP + phosphate + H(+)</text>
        <dbReference type="Rhea" id="RHEA:19669"/>
        <dbReference type="ChEBI" id="CHEBI:15377"/>
        <dbReference type="ChEBI" id="CHEBI:15378"/>
        <dbReference type="ChEBI" id="CHEBI:37565"/>
        <dbReference type="ChEBI" id="CHEBI:43474"/>
        <dbReference type="ChEBI" id="CHEBI:58189"/>
        <dbReference type="EC" id="3.6.5.4"/>
    </reaction>
</comment>
<evidence type="ECO:0000256" key="5">
    <source>
        <dbReference type="ARBA" id="ARBA00023134"/>
    </source>
</evidence>
<keyword evidence="3 9" id="KW-0547">Nucleotide-binding</keyword>
<dbReference type="AlphaFoldDB" id="A0A5K8A9T9"/>
<dbReference type="EMBL" id="AP021879">
    <property type="protein sequence ID" value="BBO88800.1"/>
    <property type="molecule type" value="Genomic_DNA"/>
</dbReference>
<dbReference type="InterPro" id="IPR004390">
    <property type="entry name" value="SR_rcpt_FtsY"/>
</dbReference>
<name>A0A5K8A9T9_9BACT</name>
<dbReference type="PANTHER" id="PTHR43134">
    <property type="entry name" value="SIGNAL RECOGNITION PARTICLE RECEPTOR SUBUNIT ALPHA"/>
    <property type="match status" value="1"/>
</dbReference>
<feature type="binding site" evidence="9">
    <location>
        <begin position="273"/>
        <end position="277"/>
    </location>
    <ligand>
        <name>GTP</name>
        <dbReference type="ChEBI" id="CHEBI:37565"/>
    </ligand>
</feature>
<evidence type="ECO:0000256" key="3">
    <source>
        <dbReference type="ARBA" id="ARBA00022741"/>
    </source>
</evidence>
<feature type="compositionally biased region" description="Basic residues" evidence="10">
    <location>
        <begin position="1"/>
        <end position="10"/>
    </location>
</feature>